<dbReference type="GO" id="GO:0032259">
    <property type="term" value="P:methylation"/>
    <property type="evidence" value="ECO:0007669"/>
    <property type="project" value="UniProtKB-KW"/>
</dbReference>
<dbReference type="Gene3D" id="3.40.50.150">
    <property type="entry name" value="Vaccinia Virus protein VP39"/>
    <property type="match status" value="1"/>
</dbReference>
<dbReference type="Proteomes" id="UP000053317">
    <property type="component" value="Unassembled WGS sequence"/>
</dbReference>
<evidence type="ECO:0000256" key="1">
    <source>
        <dbReference type="SAM" id="MobiDB-lite"/>
    </source>
</evidence>
<protein>
    <submittedName>
        <fullName evidence="2">Putative methyltransferase-like protein</fullName>
    </submittedName>
</protein>
<keyword evidence="2" id="KW-0808">Transferase</keyword>
<accession>A0A0G2EJI9</accession>
<dbReference type="InterPro" id="IPR029063">
    <property type="entry name" value="SAM-dependent_MTases_sf"/>
</dbReference>
<comment type="caution">
    <text evidence="2">The sequence shown here is derived from an EMBL/GenBank/DDBJ whole genome shotgun (WGS) entry which is preliminary data.</text>
</comment>
<reference evidence="2 3" key="1">
    <citation type="submission" date="2015-05" db="EMBL/GenBank/DDBJ databases">
        <title>Distinctive expansion of gene families associated with plant cell wall degradation and secondary metabolism in the genomes of grapevine trunk pathogens.</title>
        <authorList>
            <person name="Lawrence D.P."/>
            <person name="Travadon R."/>
            <person name="Rolshausen P.E."/>
            <person name="Baumgartner K."/>
        </authorList>
    </citation>
    <scope>NUCLEOTIDE SEQUENCE [LARGE SCALE GENOMIC DNA]</scope>
    <source>
        <strain evidence="2">UCRPC4</strain>
    </source>
</reference>
<dbReference type="Pfam" id="PF13489">
    <property type="entry name" value="Methyltransf_23"/>
    <property type="match status" value="1"/>
</dbReference>
<keyword evidence="2" id="KW-0489">Methyltransferase</keyword>
<reference evidence="2 3" key="2">
    <citation type="submission" date="2015-05" db="EMBL/GenBank/DDBJ databases">
        <authorList>
            <person name="Morales-Cruz A."/>
            <person name="Amrine K.C."/>
            <person name="Cantu D."/>
        </authorList>
    </citation>
    <scope>NUCLEOTIDE SEQUENCE [LARGE SCALE GENOMIC DNA]</scope>
    <source>
        <strain evidence="2">UCRPC4</strain>
    </source>
</reference>
<dbReference type="AlphaFoldDB" id="A0A0G2EJI9"/>
<dbReference type="GO" id="GO:0008168">
    <property type="term" value="F:methyltransferase activity"/>
    <property type="evidence" value="ECO:0007669"/>
    <property type="project" value="UniProtKB-KW"/>
</dbReference>
<feature type="region of interest" description="Disordered" evidence="1">
    <location>
        <begin position="210"/>
        <end position="247"/>
    </location>
</feature>
<organism evidence="2 3">
    <name type="scientific">Phaeomoniella chlamydospora</name>
    <name type="common">Phaeoacremonium chlamydosporum</name>
    <dbReference type="NCBI Taxonomy" id="158046"/>
    <lineage>
        <taxon>Eukaryota</taxon>
        <taxon>Fungi</taxon>
        <taxon>Dikarya</taxon>
        <taxon>Ascomycota</taxon>
        <taxon>Pezizomycotina</taxon>
        <taxon>Eurotiomycetes</taxon>
        <taxon>Chaetothyriomycetidae</taxon>
        <taxon>Phaeomoniellales</taxon>
        <taxon>Phaeomoniellaceae</taxon>
        <taxon>Phaeomoniella</taxon>
    </lineage>
</organism>
<dbReference type="SUPFAM" id="SSF53335">
    <property type="entry name" value="S-adenosyl-L-methionine-dependent methyltransferases"/>
    <property type="match status" value="1"/>
</dbReference>
<dbReference type="OrthoDB" id="66144at2759"/>
<dbReference type="EMBL" id="LCWF01000071">
    <property type="protein sequence ID" value="KKY22992.1"/>
    <property type="molecule type" value="Genomic_DNA"/>
</dbReference>
<evidence type="ECO:0000313" key="3">
    <source>
        <dbReference type="Proteomes" id="UP000053317"/>
    </source>
</evidence>
<proteinExistence type="predicted"/>
<dbReference type="PANTHER" id="PTHR43591:SF108">
    <property type="entry name" value="S-ADENOSYL-L-METHIONINE-DEPENDENT METHYLTRANSFERASE"/>
    <property type="match status" value="1"/>
</dbReference>
<dbReference type="CDD" id="cd02440">
    <property type="entry name" value="AdoMet_MTases"/>
    <property type="match status" value="1"/>
</dbReference>
<feature type="compositionally biased region" description="Basic and acidic residues" evidence="1">
    <location>
        <begin position="219"/>
        <end position="230"/>
    </location>
</feature>
<keyword evidence="3" id="KW-1185">Reference proteome</keyword>
<gene>
    <name evidence="2" type="ORF">UCRPC4_g02997</name>
</gene>
<name>A0A0G2EJI9_PHACM</name>
<sequence>MSHGTFENEAQPPMAEDIAEINRFHFNKIASSYITKPWQRELIQQLTTFVLSNLSWIGVDFISPSSEFEALESLRTSSIKPVRFLDYACGPGTLTAIFLPYITEAVGIDISENMVSMYNTRFAEDSEAPTPNLAKLQPRAVVGNFCYPDTETSPSAYLTDPVYHNFDFAAVGFGCHHFDNLPLCTSRLVSRLNPDGGVFMIADFFDKRSLSSSSPPKHQTADGHHTHDTSHQAPSPPETDHRSSMYGMTHPHGFTKEYVEKLLTDAGLTEIKIKPFDDAFKVEWENKAGEVKVEEMIGFLAVGTRRKV</sequence>
<dbReference type="PANTHER" id="PTHR43591">
    <property type="entry name" value="METHYLTRANSFERASE"/>
    <property type="match status" value="1"/>
</dbReference>
<evidence type="ECO:0000313" key="2">
    <source>
        <dbReference type="EMBL" id="KKY22992.1"/>
    </source>
</evidence>